<dbReference type="EMBL" id="CP023737">
    <property type="protein sequence ID" value="ATQ70257.1"/>
    <property type="molecule type" value="Genomic_DNA"/>
</dbReference>
<dbReference type="InterPro" id="IPR037138">
    <property type="entry name" value="His_deacetylse_dom_sf"/>
</dbReference>
<evidence type="ECO:0000313" key="4">
    <source>
        <dbReference type="Proteomes" id="UP000230709"/>
    </source>
</evidence>
<dbReference type="InterPro" id="IPR023696">
    <property type="entry name" value="Ureohydrolase_dom_sf"/>
</dbReference>
<dbReference type="KEGG" id="mtw:CQW49_06310"/>
<dbReference type="STRING" id="595536.GCA_000178815_03898"/>
<accession>A0A2D2D5F3</accession>
<dbReference type="GO" id="GO:0040029">
    <property type="term" value="P:epigenetic regulation of gene expression"/>
    <property type="evidence" value="ECO:0007669"/>
    <property type="project" value="TreeGrafter"/>
</dbReference>
<organism evidence="3 4">
    <name type="scientific">Methylosinus trichosporium (strain ATCC 35070 / NCIMB 11131 / UNIQEM 75 / OB3b)</name>
    <dbReference type="NCBI Taxonomy" id="595536"/>
    <lineage>
        <taxon>Bacteria</taxon>
        <taxon>Pseudomonadati</taxon>
        <taxon>Pseudomonadota</taxon>
        <taxon>Alphaproteobacteria</taxon>
        <taxon>Hyphomicrobiales</taxon>
        <taxon>Methylocystaceae</taxon>
        <taxon>Methylosinus</taxon>
    </lineage>
</organism>
<sequence length="309" mass="33140">MRTLFVTHESGLAHQMGAGHPEQPDRLRAIERSLEQERFQTLARVTAPAATREALLRVHPESYIRRIEAAAPHEGLVALDVDTIMCPQTLDAALHAVGGAVAAVDEVMRGTADTAFVGVRPPGHHAGPSTPMGFCFFNNVAAAARHALAAHAAERVAIVDFDVHHGNGTQDIFWSDSRVLFCSTHQAPYYPGTGAMSETGEHDNIVNAPLWAGSTGDDFLEALKTRILPRVKNFSPDLLLISAGFDAHRDDPLGGLRFTEQDYAEATKRLMDLADRSAGGRVVSLLEGGYDLEALGRSAAAHVLALMGA</sequence>
<proteinExistence type="inferred from homology"/>
<dbReference type="AlphaFoldDB" id="A0A2D2D5F3"/>
<evidence type="ECO:0000313" key="3">
    <source>
        <dbReference type="EMBL" id="ATQ70257.1"/>
    </source>
</evidence>
<dbReference type="PRINTS" id="PR01270">
    <property type="entry name" value="HDASUPER"/>
</dbReference>
<name>A0A2D2D5F3_METT3</name>
<evidence type="ECO:0000256" key="1">
    <source>
        <dbReference type="ARBA" id="ARBA00005947"/>
    </source>
</evidence>
<dbReference type="SUPFAM" id="SSF52768">
    <property type="entry name" value="Arginase/deacetylase"/>
    <property type="match status" value="1"/>
</dbReference>
<dbReference type="Pfam" id="PF00850">
    <property type="entry name" value="Hist_deacetyl"/>
    <property type="match status" value="1"/>
</dbReference>
<dbReference type="InterPro" id="IPR000286">
    <property type="entry name" value="HDACs"/>
</dbReference>
<protein>
    <submittedName>
        <fullName evidence="3">Acetoin utilization protein</fullName>
    </submittedName>
</protein>
<dbReference type="Gene3D" id="3.40.800.20">
    <property type="entry name" value="Histone deacetylase domain"/>
    <property type="match status" value="1"/>
</dbReference>
<dbReference type="PANTHER" id="PTHR10625:SF10">
    <property type="entry name" value="HISTONE DEACETYLASE HDAC1"/>
    <property type="match status" value="1"/>
</dbReference>
<feature type="domain" description="Histone deacetylase" evidence="2">
    <location>
        <begin position="20"/>
        <end position="305"/>
    </location>
</feature>
<gene>
    <name evidence="3" type="ORF">CQW49_06310</name>
</gene>
<dbReference type="GO" id="GO:0004407">
    <property type="term" value="F:histone deacetylase activity"/>
    <property type="evidence" value="ECO:0007669"/>
    <property type="project" value="TreeGrafter"/>
</dbReference>
<dbReference type="InterPro" id="IPR023801">
    <property type="entry name" value="His_deacetylse_dom"/>
</dbReference>
<dbReference type="Proteomes" id="UP000230709">
    <property type="component" value="Chromosome"/>
</dbReference>
<reference evidence="4" key="1">
    <citation type="submission" date="2017-10" db="EMBL/GenBank/DDBJ databases">
        <title>Completed PacBio SMRT sequence of Methylosinus trichosporium OB3b reveals presence of a third large plasmid.</title>
        <authorList>
            <person name="Charles T.C."/>
            <person name="Lynch M.D.J."/>
            <person name="Heil J.R."/>
            <person name="Cheng J."/>
        </authorList>
    </citation>
    <scope>NUCLEOTIDE SEQUENCE [LARGE SCALE GENOMIC DNA]</scope>
    <source>
        <strain evidence="4">OB3b</strain>
    </source>
</reference>
<comment type="similarity">
    <text evidence="1">Belongs to the histone deacetylase family.</text>
</comment>
<evidence type="ECO:0000259" key="2">
    <source>
        <dbReference type="Pfam" id="PF00850"/>
    </source>
</evidence>
<dbReference type="PANTHER" id="PTHR10625">
    <property type="entry name" value="HISTONE DEACETYLASE HDAC1-RELATED"/>
    <property type="match status" value="1"/>
</dbReference>
<dbReference type="CDD" id="cd11599">
    <property type="entry name" value="HDAC_classII_2"/>
    <property type="match status" value="1"/>
</dbReference>
<keyword evidence="4" id="KW-1185">Reference proteome</keyword>